<evidence type="ECO:0000259" key="20">
    <source>
        <dbReference type="SMART" id="SM00670"/>
    </source>
</evidence>
<feature type="compositionally biased region" description="Polar residues" evidence="18">
    <location>
        <begin position="782"/>
        <end position="795"/>
    </location>
</feature>
<evidence type="ECO:0000256" key="5">
    <source>
        <dbReference type="ARBA" id="ARBA00022538"/>
    </source>
</evidence>
<dbReference type="Proteomes" id="UP000242875">
    <property type="component" value="Unassembled WGS sequence"/>
</dbReference>
<keyword evidence="14" id="KW-0539">Nucleus</keyword>
<feature type="compositionally biased region" description="Polar residues" evidence="18">
    <location>
        <begin position="745"/>
        <end position="764"/>
    </location>
</feature>
<feature type="region of interest" description="Disordered" evidence="18">
    <location>
        <begin position="937"/>
        <end position="986"/>
    </location>
</feature>
<evidence type="ECO:0000256" key="18">
    <source>
        <dbReference type="SAM" id="MobiDB-lite"/>
    </source>
</evidence>
<evidence type="ECO:0000256" key="2">
    <source>
        <dbReference type="ARBA" id="ARBA00004604"/>
    </source>
</evidence>
<proteinExistence type="inferred from homology"/>
<evidence type="ECO:0000256" key="6">
    <source>
        <dbReference type="ARBA" id="ARBA00022552"/>
    </source>
</evidence>
<keyword evidence="7 19" id="KW-0812">Transmembrane</keyword>
<dbReference type="OrthoDB" id="76105at2759"/>
<evidence type="ECO:0000256" key="3">
    <source>
        <dbReference type="ARBA" id="ARBA00022448"/>
    </source>
</evidence>
<keyword evidence="12" id="KW-0406">Ion transport</keyword>
<feature type="compositionally biased region" description="Polar residues" evidence="18">
    <location>
        <begin position="855"/>
        <end position="882"/>
    </location>
</feature>
<feature type="compositionally biased region" description="Low complexity" evidence="18">
    <location>
        <begin position="966"/>
        <end position="982"/>
    </location>
</feature>
<dbReference type="SUPFAM" id="SSF81324">
    <property type="entry name" value="Voltage-gated potassium channels"/>
    <property type="match status" value="1"/>
</dbReference>
<evidence type="ECO:0000256" key="11">
    <source>
        <dbReference type="ARBA" id="ARBA00022989"/>
    </source>
</evidence>
<dbReference type="GO" id="GO:0042274">
    <property type="term" value="P:ribosomal small subunit biogenesis"/>
    <property type="evidence" value="ECO:0007669"/>
    <property type="project" value="UniProtKB-ARBA"/>
</dbReference>
<dbReference type="PANTHER" id="PTHR11537">
    <property type="entry name" value="VOLTAGE-GATED POTASSIUM CHANNEL"/>
    <property type="match status" value="1"/>
</dbReference>
<dbReference type="GO" id="GO:0004540">
    <property type="term" value="F:RNA nuclease activity"/>
    <property type="evidence" value="ECO:0007669"/>
    <property type="project" value="UniProtKB-ARBA"/>
</dbReference>
<evidence type="ECO:0000256" key="1">
    <source>
        <dbReference type="ARBA" id="ARBA00004141"/>
    </source>
</evidence>
<evidence type="ECO:0000256" key="9">
    <source>
        <dbReference type="ARBA" id="ARBA00022882"/>
    </source>
</evidence>
<dbReference type="InterPro" id="IPR005821">
    <property type="entry name" value="Ion_trans_dom"/>
</dbReference>
<keyword evidence="11 19" id="KW-1133">Transmembrane helix</keyword>
<dbReference type="PANTHER" id="PTHR11537:SF254">
    <property type="entry name" value="POTASSIUM VOLTAGE-GATED CHANNEL PROTEIN SHAB"/>
    <property type="match status" value="1"/>
</dbReference>
<dbReference type="GO" id="GO:0008076">
    <property type="term" value="C:voltage-gated potassium channel complex"/>
    <property type="evidence" value="ECO:0007669"/>
    <property type="project" value="InterPro"/>
</dbReference>
<feature type="compositionally biased region" description="Basic and acidic residues" evidence="18">
    <location>
        <begin position="796"/>
        <end position="812"/>
    </location>
</feature>
<evidence type="ECO:0000313" key="21">
    <source>
        <dbReference type="EMBL" id="OZJ06444.1"/>
    </source>
</evidence>
<feature type="region of interest" description="Disordered" evidence="18">
    <location>
        <begin position="277"/>
        <end position="309"/>
    </location>
</feature>
<dbReference type="GO" id="GO:0005249">
    <property type="term" value="F:voltage-gated potassium channel activity"/>
    <property type="evidence" value="ECO:0007669"/>
    <property type="project" value="InterPro"/>
</dbReference>
<keyword evidence="15" id="KW-0407">Ion channel</keyword>
<dbReference type="GO" id="GO:0006364">
    <property type="term" value="P:rRNA processing"/>
    <property type="evidence" value="ECO:0007669"/>
    <property type="project" value="UniProtKB-KW"/>
</dbReference>
<evidence type="ECO:0000313" key="22">
    <source>
        <dbReference type="Proteomes" id="UP000242875"/>
    </source>
</evidence>
<evidence type="ECO:0000256" key="14">
    <source>
        <dbReference type="ARBA" id="ARBA00023242"/>
    </source>
</evidence>
<dbReference type="InterPro" id="IPR002716">
    <property type="entry name" value="PIN_dom"/>
</dbReference>
<evidence type="ECO:0000256" key="15">
    <source>
        <dbReference type="ARBA" id="ARBA00023303"/>
    </source>
</evidence>
<dbReference type="FunFam" id="3.40.50.1010:FF:000004">
    <property type="entry name" value="rRNA-processing protein FCF1 homolog"/>
    <property type="match status" value="1"/>
</dbReference>
<dbReference type="AlphaFoldDB" id="A0A261Y7J1"/>
<dbReference type="SUPFAM" id="SSF88723">
    <property type="entry name" value="PIN domain-like"/>
    <property type="match status" value="1"/>
</dbReference>
<keyword evidence="3" id="KW-0813">Transport</keyword>
<organism evidence="21 22">
    <name type="scientific">Bifiguratus adelaidae</name>
    <dbReference type="NCBI Taxonomy" id="1938954"/>
    <lineage>
        <taxon>Eukaryota</taxon>
        <taxon>Fungi</taxon>
        <taxon>Fungi incertae sedis</taxon>
        <taxon>Mucoromycota</taxon>
        <taxon>Mucoromycotina</taxon>
        <taxon>Endogonomycetes</taxon>
        <taxon>Endogonales</taxon>
        <taxon>Endogonales incertae sedis</taxon>
        <taxon>Bifiguratus</taxon>
    </lineage>
</organism>
<feature type="region of interest" description="Disordered" evidence="18">
    <location>
        <begin position="731"/>
        <end position="923"/>
    </location>
</feature>
<comment type="similarity">
    <text evidence="16">Belongs to the UTP23/FCF1 family. FCF1 subfamily.</text>
</comment>
<dbReference type="GO" id="GO:0001508">
    <property type="term" value="P:action potential"/>
    <property type="evidence" value="ECO:0007669"/>
    <property type="project" value="TreeGrafter"/>
</dbReference>
<dbReference type="InterPro" id="IPR027359">
    <property type="entry name" value="Volt_channel_dom_sf"/>
</dbReference>
<dbReference type="SMART" id="SM00670">
    <property type="entry name" value="PINc"/>
    <property type="match status" value="1"/>
</dbReference>
<comment type="caution">
    <text evidence="21">The sequence shown here is derived from an EMBL/GenBank/DDBJ whole genome shotgun (WGS) entry which is preliminary data.</text>
</comment>
<keyword evidence="10" id="KW-0630">Potassium</keyword>
<evidence type="ECO:0000256" key="13">
    <source>
        <dbReference type="ARBA" id="ARBA00023136"/>
    </source>
</evidence>
<dbReference type="InterPro" id="IPR029060">
    <property type="entry name" value="PIN-like_dom_sf"/>
</dbReference>
<dbReference type="Gene3D" id="1.20.120.350">
    <property type="entry name" value="Voltage-gated potassium channels. Chain C"/>
    <property type="match status" value="1"/>
</dbReference>
<dbReference type="Pfam" id="PF00520">
    <property type="entry name" value="Ion_trans"/>
    <property type="match status" value="1"/>
</dbReference>
<comment type="subcellular location">
    <subcellularLocation>
        <location evidence="1">Membrane</location>
        <topology evidence="1">Multi-pass membrane protein</topology>
    </subcellularLocation>
    <subcellularLocation>
        <location evidence="2">Nucleus</location>
        <location evidence="2">Nucleolus</location>
    </subcellularLocation>
</comment>
<evidence type="ECO:0000256" key="17">
    <source>
        <dbReference type="SAM" id="Coils"/>
    </source>
</evidence>
<protein>
    <recommendedName>
        <fullName evidence="20">PIN domain-containing protein</fullName>
    </recommendedName>
</protein>
<feature type="region of interest" description="Disordered" evidence="18">
    <location>
        <begin position="229"/>
        <end position="250"/>
    </location>
</feature>
<keyword evidence="4" id="KW-0690">Ribosome biogenesis</keyword>
<dbReference type="Gene3D" id="3.40.50.1010">
    <property type="entry name" value="5'-nuclease"/>
    <property type="match status" value="1"/>
</dbReference>
<dbReference type="Pfam" id="PF04900">
    <property type="entry name" value="Fcf1"/>
    <property type="match status" value="1"/>
</dbReference>
<evidence type="ECO:0000256" key="7">
    <source>
        <dbReference type="ARBA" id="ARBA00022692"/>
    </source>
</evidence>
<dbReference type="InterPro" id="IPR028325">
    <property type="entry name" value="VG_K_chnl"/>
</dbReference>
<feature type="transmembrane region" description="Helical" evidence="19">
    <location>
        <begin position="448"/>
        <end position="470"/>
    </location>
</feature>
<feature type="transmembrane region" description="Helical" evidence="19">
    <location>
        <begin position="384"/>
        <end position="408"/>
    </location>
</feature>
<keyword evidence="9" id="KW-0851">Voltage-gated channel</keyword>
<reference evidence="21 22" key="1">
    <citation type="journal article" date="2017" name="Mycologia">
        <title>Bifiguratus adelaidae, gen. et sp. nov., a new member of Mucoromycotina in endophytic and soil-dwelling habitats.</title>
        <authorList>
            <person name="Torres-Cruz T.J."/>
            <person name="Billingsley Tobias T.L."/>
            <person name="Almatruk M."/>
            <person name="Hesse C."/>
            <person name="Kuske C.R."/>
            <person name="Desiro A."/>
            <person name="Benucci G.M."/>
            <person name="Bonito G."/>
            <person name="Stajich J.E."/>
            <person name="Dunlap C."/>
            <person name="Arnold A.E."/>
            <person name="Porras-Alfaro A."/>
        </authorList>
    </citation>
    <scope>NUCLEOTIDE SEQUENCE [LARGE SCALE GENOMIC DNA]</scope>
    <source>
        <strain evidence="21 22">AZ0501</strain>
    </source>
</reference>
<name>A0A261Y7J1_9FUNG</name>
<keyword evidence="22" id="KW-1185">Reference proteome</keyword>
<feature type="compositionally biased region" description="Polar residues" evidence="18">
    <location>
        <begin position="910"/>
        <end position="923"/>
    </location>
</feature>
<sequence length="1009" mass="114602">MRNYNTKKGHFGEQWRFRVGADLLFLNTGTMGKAKKTRKFAEVKRMINPKDARLKENKEKQQKKEEEKVKEVVRHIPQVASSMFFKYNSALGPPYHVLVDTNFINFSIQNKLELVKAMMDCLYAKSIPCITDCVMAELEKLGPKYRIALRVARDPRFERLPCSHKGTYADDCLVQRVMQHKCYIVATCDKDLKRRIRKVPGIPIMYISQRKYVIERLPELGGNHLQSPLKHQEAQHAQQAQQGHYPTSPDGAILESGTAPPQLIEWARQLGLAKGPQVKSDGVGGLRTTEEGLSAQGEADEEDSNKVVERTPTKVELDEAVSPPDAESKSIGENLSEYDREMDAMEPTANGYQLRKSHCKQRRLTRRRKIYLFFEKPRSVPAKIFAAVSILCILISVALTLIQSLPWFDATTWIYYYSVWLPLDCAVTAVFMIDYVCRLYGADNRWKFIIQPMNIIDLITIVPFYITLAVPWESQYAIRAIRILRLFRIFRIFQFSKYSVGLHITTRVFLHSIEQLLLVSVYLLIVLLISSTLMFYAERGEFNNGDWQWYRWNPNSSQWEVSPYQSIIHSLYWSVVTVTTTGYGDIVPFTVVGRLIAGITMICGILTIALPTSIVGSNFTNEWQLWRRIQTQNKIKEAQKATQGNADMIKGALRKMSKRDKIKVLEDQNLSMLEVVAEMQDRLSELNPPRYYHKYKIEQAAHTETKRKLQEVENELAKLRKAHQNLAKFNSLFRGHHSSQDNEDSLTLTKTNESSNTTMGSSRLSKLFSRHTHNTDKDEPQSKSPFPTLSRTLTGDSKDSETNFSERVREKSSSIANTVKHGWKIASHKDNPSPQRAMTEPVTAIPDNDDDSSAPLLQQSTIHHDSPSSSLSANQGRTSSLPTYVEEPRYDEGEHDKPGRPEVAPEPSHHCQSGTEPTDTIPGQSAATRFQALFSDPADSVSSHEDPVGTGVQHPLRDNMLAPNQSTTSLSSSSHIGSRVSTPDGYVAPYMMTDMISREPERTHHYEGN</sequence>
<feature type="compositionally biased region" description="Basic and acidic residues" evidence="18">
    <location>
        <begin position="886"/>
        <end position="900"/>
    </location>
</feature>
<keyword evidence="13 19" id="KW-0472">Membrane</keyword>
<keyword evidence="5" id="KW-0633">Potassium transport</keyword>
<evidence type="ECO:0000256" key="4">
    <source>
        <dbReference type="ARBA" id="ARBA00022517"/>
    </source>
</evidence>
<feature type="transmembrane region" description="Helical" evidence="19">
    <location>
        <begin position="595"/>
        <end position="619"/>
    </location>
</feature>
<gene>
    <name evidence="21" type="ORF">BZG36_00592</name>
</gene>
<evidence type="ECO:0000256" key="10">
    <source>
        <dbReference type="ARBA" id="ARBA00022958"/>
    </source>
</evidence>
<dbReference type="Gene3D" id="1.10.287.70">
    <property type="match status" value="1"/>
</dbReference>
<dbReference type="GO" id="GO:0032040">
    <property type="term" value="C:small-subunit processome"/>
    <property type="evidence" value="ECO:0007669"/>
    <property type="project" value="InterPro"/>
</dbReference>
<evidence type="ECO:0000256" key="12">
    <source>
        <dbReference type="ARBA" id="ARBA00023065"/>
    </source>
</evidence>
<dbReference type="InterPro" id="IPR037503">
    <property type="entry name" value="Fcf1_PIN"/>
</dbReference>
<dbReference type="PRINTS" id="PR00169">
    <property type="entry name" value="KCHANNEL"/>
</dbReference>
<dbReference type="InterPro" id="IPR006984">
    <property type="entry name" value="Fcf1/UTP23"/>
</dbReference>
<dbReference type="CDD" id="cd09864">
    <property type="entry name" value="PIN_Fcf1-like"/>
    <property type="match status" value="1"/>
</dbReference>
<evidence type="ECO:0000256" key="8">
    <source>
        <dbReference type="ARBA" id="ARBA00022826"/>
    </source>
</evidence>
<keyword evidence="8" id="KW-0631">Potassium channel</keyword>
<feature type="domain" description="PIN" evidence="20">
    <location>
        <begin position="95"/>
        <end position="194"/>
    </location>
</feature>
<keyword evidence="6" id="KW-0698">rRNA processing</keyword>
<evidence type="ECO:0000256" key="19">
    <source>
        <dbReference type="SAM" id="Phobius"/>
    </source>
</evidence>
<feature type="transmembrane region" description="Helical" evidence="19">
    <location>
        <begin position="414"/>
        <end position="436"/>
    </location>
</feature>
<accession>A0A261Y7J1</accession>
<dbReference type="EMBL" id="MVBO01000003">
    <property type="protein sequence ID" value="OZJ06444.1"/>
    <property type="molecule type" value="Genomic_DNA"/>
</dbReference>
<evidence type="ECO:0000256" key="16">
    <source>
        <dbReference type="ARBA" id="ARBA00024026"/>
    </source>
</evidence>
<keyword evidence="17" id="KW-0175">Coiled coil</keyword>
<feature type="coiled-coil region" evidence="17">
    <location>
        <begin position="695"/>
        <end position="729"/>
    </location>
</feature>
<feature type="transmembrane region" description="Helical" evidence="19">
    <location>
        <begin position="516"/>
        <end position="537"/>
    </location>
</feature>
<feature type="compositionally biased region" description="Low complexity" evidence="18">
    <location>
        <begin position="235"/>
        <end position="244"/>
    </location>
</feature>